<dbReference type="SUPFAM" id="SSF55821">
    <property type="entry name" value="YrdC/RibB"/>
    <property type="match status" value="1"/>
</dbReference>
<dbReference type="EC" id="2.7.7.87" evidence="3 13"/>
<keyword evidence="8 13" id="KW-0548">Nucleotidyltransferase</keyword>
<feature type="binding site" evidence="14">
    <location>
        <position position="229"/>
    </location>
    <ligand>
        <name>ATP</name>
        <dbReference type="ChEBI" id="CHEBI:30616"/>
    </ligand>
</feature>
<dbReference type="GO" id="GO:0008033">
    <property type="term" value="P:tRNA processing"/>
    <property type="evidence" value="ECO:0007669"/>
    <property type="project" value="UniProtKB-KW"/>
</dbReference>
<feature type="binding site" evidence="14">
    <location>
        <position position="179"/>
    </location>
    <ligand>
        <name>L-threonine</name>
        <dbReference type="ChEBI" id="CHEBI:57926"/>
    </ligand>
</feature>
<dbReference type="NCBIfam" id="TIGR00057">
    <property type="entry name" value="L-threonylcarbamoyladenylate synthase"/>
    <property type="match status" value="1"/>
</dbReference>
<feature type="binding site" evidence="14">
    <location>
        <position position="119"/>
    </location>
    <ligand>
        <name>L-threonine</name>
        <dbReference type="ChEBI" id="CHEBI:57926"/>
    </ligand>
</feature>
<keyword evidence="5 13" id="KW-0963">Cytoplasm</keyword>
<dbReference type="PANTHER" id="PTHR17490:SF16">
    <property type="entry name" value="THREONYLCARBAMOYL-AMP SYNTHASE"/>
    <property type="match status" value="1"/>
</dbReference>
<comment type="function">
    <text evidence="13">Required for the formation of a threonylcarbamoyl group on adenosine at position 37 (t(6)A37) in tRNAs that read codons beginning with adenine.</text>
</comment>
<name>A0A5M6ZIC1_9PROT</name>
<dbReference type="PROSITE" id="PS51163">
    <property type="entry name" value="YRDC"/>
    <property type="match status" value="1"/>
</dbReference>
<dbReference type="AlphaFoldDB" id="A0A5M6ZIC1"/>
<organism evidence="16 17">
    <name type="scientific">Alkalicaulis satelles</name>
    <dbReference type="NCBI Taxonomy" id="2609175"/>
    <lineage>
        <taxon>Bacteria</taxon>
        <taxon>Pseudomonadati</taxon>
        <taxon>Pseudomonadota</taxon>
        <taxon>Alphaproteobacteria</taxon>
        <taxon>Maricaulales</taxon>
        <taxon>Maricaulaceae</taxon>
        <taxon>Alkalicaulis</taxon>
    </lineage>
</organism>
<feature type="binding site" evidence="14">
    <location>
        <position position="149"/>
    </location>
    <ligand>
        <name>ATP</name>
        <dbReference type="ChEBI" id="CHEBI:30616"/>
    </ligand>
</feature>
<sequence>MTRTLPAHDTTALDDAAGILSRGGLVAVPTETVYGLAADAMRGEAVARIYEAKGRPRFNPLIVHVDSLARAEQLIELNQTGRRLAAAFWPGPLTLVAPLRADAGVADLVTAGLETLAVRWPDSEALTGLVARLDRPLAAPSANRSGAVSPTRAAHVLESLGGRIDLILDGGPCRVGLESTIVDVTGAQPVLLRPGGVTRAALETVCGPLASASPAPDRPSAPGQLSSHYAPKAPVRLNATRHHPGEGFLAFGKPPEGVGFDVINLSERSDLAEAAERLFSALRRLDERFSAIAVAPIPDEGLGEAINDRLRRAAADRTNTR</sequence>
<dbReference type="PIRSF" id="PIRSF004930">
    <property type="entry name" value="Tln_factor_SUA5"/>
    <property type="match status" value="1"/>
</dbReference>
<dbReference type="GO" id="GO:0061710">
    <property type="term" value="F:L-threonylcarbamoyladenylate synthase"/>
    <property type="evidence" value="ECO:0007669"/>
    <property type="project" value="UniProtKB-EC"/>
</dbReference>
<dbReference type="GO" id="GO:0006450">
    <property type="term" value="P:regulation of translational fidelity"/>
    <property type="evidence" value="ECO:0007669"/>
    <property type="project" value="TreeGrafter"/>
</dbReference>
<feature type="binding site" evidence="14">
    <location>
        <position position="139"/>
    </location>
    <ligand>
        <name>L-threonine</name>
        <dbReference type="ChEBI" id="CHEBI:57926"/>
    </ligand>
</feature>
<dbReference type="Gene3D" id="3.90.870.10">
    <property type="entry name" value="DHBP synthase"/>
    <property type="match status" value="1"/>
</dbReference>
<evidence type="ECO:0000256" key="10">
    <source>
        <dbReference type="ARBA" id="ARBA00022840"/>
    </source>
</evidence>
<dbReference type="GO" id="GO:0005737">
    <property type="term" value="C:cytoplasm"/>
    <property type="evidence" value="ECO:0007669"/>
    <property type="project" value="UniProtKB-SubCell"/>
</dbReference>
<dbReference type="Gene3D" id="3.40.50.11030">
    <property type="entry name" value="Threonylcarbamoyl-AMP synthase, C-terminal domain"/>
    <property type="match status" value="1"/>
</dbReference>
<dbReference type="GO" id="GO:0005524">
    <property type="term" value="F:ATP binding"/>
    <property type="evidence" value="ECO:0007669"/>
    <property type="project" value="UniProtKB-UniRule"/>
</dbReference>
<dbReference type="PANTHER" id="PTHR17490">
    <property type="entry name" value="SUA5"/>
    <property type="match status" value="1"/>
</dbReference>
<feature type="binding site" evidence="14">
    <location>
        <position position="141"/>
    </location>
    <ligand>
        <name>ATP</name>
        <dbReference type="ChEBI" id="CHEBI:30616"/>
    </ligand>
</feature>
<evidence type="ECO:0000313" key="17">
    <source>
        <dbReference type="Proteomes" id="UP000325122"/>
    </source>
</evidence>
<evidence type="ECO:0000256" key="9">
    <source>
        <dbReference type="ARBA" id="ARBA00022741"/>
    </source>
</evidence>
<evidence type="ECO:0000256" key="4">
    <source>
        <dbReference type="ARBA" id="ARBA00015492"/>
    </source>
</evidence>
<evidence type="ECO:0000256" key="13">
    <source>
        <dbReference type="PIRNR" id="PIRNR004930"/>
    </source>
</evidence>
<feature type="binding site" evidence="14">
    <location>
        <position position="59"/>
    </location>
    <ligand>
        <name>ATP</name>
        <dbReference type="ChEBI" id="CHEBI:30616"/>
    </ligand>
</feature>
<evidence type="ECO:0000256" key="14">
    <source>
        <dbReference type="PIRSR" id="PIRSR004930-1"/>
    </source>
</evidence>
<feature type="binding site" evidence="14">
    <location>
        <position position="55"/>
    </location>
    <ligand>
        <name>ATP</name>
        <dbReference type="ChEBI" id="CHEBI:30616"/>
    </ligand>
</feature>
<keyword evidence="10 13" id="KW-0067">ATP-binding</keyword>
<feature type="binding site" evidence="14">
    <location>
        <position position="32"/>
    </location>
    <ligand>
        <name>L-threonine</name>
        <dbReference type="ChEBI" id="CHEBI:57926"/>
    </ligand>
</feature>
<dbReference type="InterPro" id="IPR050156">
    <property type="entry name" value="TC-AMP_synthase_SUA5"/>
</dbReference>
<dbReference type="RefSeq" id="WP_150021613.1">
    <property type="nucleotide sequence ID" value="NZ_VWOJ01000001.1"/>
</dbReference>
<evidence type="ECO:0000256" key="2">
    <source>
        <dbReference type="ARBA" id="ARBA00007663"/>
    </source>
</evidence>
<keyword evidence="6 13" id="KW-0808">Transferase</keyword>
<protein>
    <recommendedName>
        <fullName evidence="4 13">Threonylcarbamoyl-AMP synthase</fullName>
        <shortName evidence="13">TC-AMP synthase</shortName>
        <ecNumber evidence="3 13">2.7.7.87</ecNumber>
    </recommendedName>
    <alternativeName>
        <fullName evidence="11 13">L-threonylcarbamoyladenylate synthase</fullName>
    </alternativeName>
</protein>
<feature type="binding site" evidence="14">
    <location>
        <position position="115"/>
    </location>
    <ligand>
        <name>ATP</name>
        <dbReference type="ChEBI" id="CHEBI:30616"/>
    </ligand>
</feature>
<dbReference type="Pfam" id="PF03481">
    <property type="entry name" value="Sua5_C"/>
    <property type="match status" value="1"/>
</dbReference>
<evidence type="ECO:0000313" key="16">
    <source>
        <dbReference type="EMBL" id="KAA5804582.1"/>
    </source>
</evidence>
<feature type="binding site" evidence="14">
    <location>
        <position position="64"/>
    </location>
    <ligand>
        <name>L-threonine</name>
        <dbReference type="ChEBI" id="CHEBI:57926"/>
    </ligand>
</feature>
<proteinExistence type="inferred from homology"/>
<comment type="catalytic activity">
    <reaction evidence="12 13">
        <text>L-threonine + hydrogencarbonate + ATP = L-threonylcarbamoyladenylate + diphosphate + H2O</text>
        <dbReference type="Rhea" id="RHEA:36407"/>
        <dbReference type="ChEBI" id="CHEBI:15377"/>
        <dbReference type="ChEBI" id="CHEBI:17544"/>
        <dbReference type="ChEBI" id="CHEBI:30616"/>
        <dbReference type="ChEBI" id="CHEBI:33019"/>
        <dbReference type="ChEBI" id="CHEBI:57926"/>
        <dbReference type="ChEBI" id="CHEBI:73682"/>
        <dbReference type="EC" id="2.7.7.87"/>
    </reaction>
</comment>
<keyword evidence="7 13" id="KW-0819">tRNA processing</keyword>
<evidence type="ECO:0000256" key="8">
    <source>
        <dbReference type="ARBA" id="ARBA00022695"/>
    </source>
</evidence>
<dbReference type="GO" id="GO:0000049">
    <property type="term" value="F:tRNA binding"/>
    <property type="evidence" value="ECO:0007669"/>
    <property type="project" value="TreeGrafter"/>
</dbReference>
<gene>
    <name evidence="16" type="ORF">F1654_00810</name>
</gene>
<evidence type="ECO:0000259" key="15">
    <source>
        <dbReference type="PROSITE" id="PS51163"/>
    </source>
</evidence>
<dbReference type="InterPro" id="IPR010923">
    <property type="entry name" value="T(6)A37_SUA5"/>
</dbReference>
<comment type="subcellular location">
    <subcellularLocation>
        <location evidence="1 13">Cytoplasm</location>
    </subcellularLocation>
</comment>
<dbReference type="InterPro" id="IPR006070">
    <property type="entry name" value="Sua5-like_dom"/>
</dbReference>
<dbReference type="EMBL" id="VWOJ01000001">
    <property type="protein sequence ID" value="KAA5804582.1"/>
    <property type="molecule type" value="Genomic_DNA"/>
</dbReference>
<dbReference type="Proteomes" id="UP000325122">
    <property type="component" value="Unassembled WGS sequence"/>
</dbReference>
<comment type="similarity">
    <text evidence="2 13">Belongs to the SUA5 family.</text>
</comment>
<evidence type="ECO:0000256" key="5">
    <source>
        <dbReference type="ARBA" id="ARBA00022490"/>
    </source>
</evidence>
<keyword evidence="9 13" id="KW-0547">Nucleotide-binding</keyword>
<dbReference type="InterPro" id="IPR017945">
    <property type="entry name" value="DHBP_synth_RibB-like_a/b_dom"/>
</dbReference>
<evidence type="ECO:0000256" key="12">
    <source>
        <dbReference type="ARBA" id="ARBA00048366"/>
    </source>
</evidence>
<feature type="binding site" evidence="14">
    <location>
        <position position="193"/>
    </location>
    <ligand>
        <name>ATP</name>
        <dbReference type="ChEBI" id="CHEBI:30616"/>
    </ligand>
</feature>
<evidence type="ECO:0000256" key="3">
    <source>
        <dbReference type="ARBA" id="ARBA00012584"/>
    </source>
</evidence>
<dbReference type="InterPro" id="IPR005145">
    <property type="entry name" value="Sua5_C"/>
</dbReference>
<comment type="caution">
    <text evidence="16">The sequence shown here is derived from an EMBL/GenBank/DDBJ whole genome shotgun (WGS) entry which is preliminary data.</text>
</comment>
<dbReference type="InterPro" id="IPR038385">
    <property type="entry name" value="Sua5/YwlC_C"/>
</dbReference>
<evidence type="ECO:0000256" key="7">
    <source>
        <dbReference type="ARBA" id="ARBA00022694"/>
    </source>
</evidence>
<feature type="domain" description="YrdC-like" evidence="15">
    <location>
        <begin position="10"/>
        <end position="197"/>
    </location>
</feature>
<accession>A0A5M6ZIC1</accession>
<evidence type="ECO:0000256" key="6">
    <source>
        <dbReference type="ARBA" id="ARBA00022679"/>
    </source>
</evidence>
<reference evidence="16 17" key="1">
    <citation type="submission" date="2019-09" db="EMBL/GenBank/DDBJ databases">
        <authorList>
            <person name="Kevbrin V."/>
            <person name="Grouzdev D.S."/>
        </authorList>
    </citation>
    <scope>NUCLEOTIDE SEQUENCE [LARGE SCALE GENOMIC DNA]</scope>
    <source>
        <strain evidence="16 17">G-192</strain>
    </source>
</reference>
<dbReference type="Pfam" id="PF01300">
    <property type="entry name" value="Sua5_yciO_yrdC"/>
    <property type="match status" value="1"/>
</dbReference>
<dbReference type="GO" id="GO:0003725">
    <property type="term" value="F:double-stranded RNA binding"/>
    <property type="evidence" value="ECO:0007669"/>
    <property type="project" value="UniProtKB-UniRule"/>
</dbReference>
<keyword evidence="17" id="KW-1185">Reference proteome</keyword>
<evidence type="ECO:0000256" key="11">
    <source>
        <dbReference type="ARBA" id="ARBA00029774"/>
    </source>
</evidence>
<evidence type="ECO:0000256" key="1">
    <source>
        <dbReference type="ARBA" id="ARBA00004496"/>
    </source>
</evidence>